<sequence>MKKRKEDIELDNLLKGFLEEDQKKNPAPYGFTQNFMAKLKAETARPKFVFKPLISLRQAGITLAGIVLSLIAIFSVNGNPVSSQTDEALPILSKFTKALTDFFSISLSESTGTMMVLAIATVLILVVVDRLLSRKIVSEKS</sequence>
<keyword evidence="1" id="KW-0472">Membrane</keyword>
<proteinExistence type="predicted"/>
<dbReference type="EMBL" id="AP025314">
    <property type="protein sequence ID" value="BDD11104.1"/>
    <property type="molecule type" value="Genomic_DNA"/>
</dbReference>
<feature type="transmembrane region" description="Helical" evidence="1">
    <location>
        <begin position="112"/>
        <end position="132"/>
    </location>
</feature>
<organism evidence="2 3">
    <name type="scientific">Fulvitalea axinellae</name>
    <dbReference type="NCBI Taxonomy" id="1182444"/>
    <lineage>
        <taxon>Bacteria</taxon>
        <taxon>Pseudomonadati</taxon>
        <taxon>Bacteroidota</taxon>
        <taxon>Cytophagia</taxon>
        <taxon>Cytophagales</taxon>
        <taxon>Persicobacteraceae</taxon>
        <taxon>Fulvitalea</taxon>
    </lineage>
</organism>
<keyword evidence="1" id="KW-0812">Transmembrane</keyword>
<feature type="transmembrane region" description="Helical" evidence="1">
    <location>
        <begin position="54"/>
        <end position="76"/>
    </location>
</feature>
<dbReference type="Proteomes" id="UP001348817">
    <property type="component" value="Chromosome"/>
</dbReference>
<evidence type="ECO:0000256" key="1">
    <source>
        <dbReference type="SAM" id="Phobius"/>
    </source>
</evidence>
<name>A0AAU9D953_9BACT</name>
<accession>A0AAU9D953</accession>
<evidence type="ECO:0000313" key="2">
    <source>
        <dbReference type="EMBL" id="BDD11104.1"/>
    </source>
</evidence>
<protein>
    <submittedName>
        <fullName evidence="2">Uncharacterized protein</fullName>
    </submittedName>
</protein>
<keyword evidence="3" id="KW-1185">Reference proteome</keyword>
<dbReference type="AlphaFoldDB" id="A0AAU9D953"/>
<dbReference type="RefSeq" id="WP_338392621.1">
    <property type="nucleotide sequence ID" value="NZ_AP025314.1"/>
</dbReference>
<gene>
    <name evidence="2" type="ORF">FUAX_35360</name>
</gene>
<reference evidence="2 3" key="1">
    <citation type="submission" date="2021-12" db="EMBL/GenBank/DDBJ databases">
        <title>Genome sequencing of bacteria with rrn-lacking chromosome and rrn-plasmid.</title>
        <authorList>
            <person name="Anda M."/>
            <person name="Iwasaki W."/>
        </authorList>
    </citation>
    <scope>NUCLEOTIDE SEQUENCE [LARGE SCALE GENOMIC DNA]</scope>
    <source>
        <strain evidence="2 3">DSM 100852</strain>
    </source>
</reference>
<keyword evidence="1" id="KW-1133">Transmembrane helix</keyword>
<evidence type="ECO:0000313" key="3">
    <source>
        <dbReference type="Proteomes" id="UP001348817"/>
    </source>
</evidence>
<dbReference type="KEGG" id="fax:FUAX_35360"/>